<evidence type="ECO:0000256" key="10">
    <source>
        <dbReference type="ARBA" id="ARBA00023310"/>
    </source>
</evidence>
<comment type="similarity">
    <text evidence="2">Belongs to the ATPase delta chain family.</text>
</comment>
<dbReference type="FunFam" id="1.10.520.20:FF:000002">
    <property type="entry name" value="ATP synthase subunit O, mitochondrial"/>
    <property type="match status" value="1"/>
</dbReference>
<evidence type="ECO:0000256" key="8">
    <source>
        <dbReference type="ARBA" id="ARBA00023128"/>
    </source>
</evidence>
<keyword evidence="7" id="KW-0406">Ion transport</keyword>
<dbReference type="STRING" id="29170.A0A368H149"/>
<evidence type="ECO:0000256" key="11">
    <source>
        <dbReference type="ARBA" id="ARBA00033369"/>
    </source>
</evidence>
<dbReference type="EMBL" id="JOJR01000024">
    <property type="protein sequence ID" value="RCN50341.1"/>
    <property type="molecule type" value="Genomic_DNA"/>
</dbReference>
<keyword evidence="4" id="KW-0375">Hydrogen ion transport</keyword>
<evidence type="ECO:0000256" key="7">
    <source>
        <dbReference type="ARBA" id="ARBA00023065"/>
    </source>
</evidence>
<reference evidence="12 13" key="1">
    <citation type="submission" date="2014-10" db="EMBL/GenBank/DDBJ databases">
        <title>Draft genome of the hookworm Ancylostoma caninum.</title>
        <authorList>
            <person name="Mitreva M."/>
        </authorList>
    </citation>
    <scope>NUCLEOTIDE SEQUENCE [LARGE SCALE GENOMIC DNA]</scope>
    <source>
        <strain evidence="12 13">Baltimore</strain>
    </source>
</reference>
<sequence>MAQMLKRSFSMSATAFSGLVKAPVAVHGIEGRYASALYSAAHKQKSLDQVDKDLQKIRSVYQKDQKFKARLLSALRGIAHLPRKFLIKDFVLDPTLKGLKKKQAILAVAQKLGLAKESTNFLGLLAENGRLSKLEAVVASYEHIMRAHRGELFVQVTSAEPLSKSHESALSDALHKRSFSMSATAFSGLVKAPVAVHGIEGRYASALYSAAHKQKSLDQVDKDLQKIRSVYQKDQKFKDFVLDPTLKGLKKKQAILAVAQKLGLAKESTNFLGLLAENGRLSKLEAVVASYEHIMRAHRGELFVQVTSAEPLSKSHESALSDALHKMAKSGQKLNVTYTVKPSIMGGLVVTIGDKYVDLSIASRIKKLKETLVASV</sequence>
<dbReference type="HAMAP" id="MF_01416">
    <property type="entry name" value="ATP_synth_delta_bact"/>
    <property type="match status" value="1"/>
</dbReference>
<protein>
    <recommendedName>
        <fullName evidence="11">Oligomycin sensitivity conferral protein</fullName>
    </recommendedName>
</protein>
<proteinExistence type="inferred from homology"/>
<dbReference type="InterPro" id="IPR026015">
    <property type="entry name" value="ATP_synth_OSCP/delta_N_sf"/>
</dbReference>
<keyword evidence="13" id="KW-1185">Reference proteome</keyword>
<keyword evidence="8" id="KW-0496">Mitochondrion</keyword>
<name>A0A368H149_ANCCA</name>
<dbReference type="AlphaFoldDB" id="A0A368H149"/>
<evidence type="ECO:0000256" key="9">
    <source>
        <dbReference type="ARBA" id="ARBA00023136"/>
    </source>
</evidence>
<evidence type="ECO:0000256" key="5">
    <source>
        <dbReference type="ARBA" id="ARBA00022792"/>
    </source>
</evidence>
<dbReference type="OrthoDB" id="1262810at2759"/>
<dbReference type="SUPFAM" id="SSF47928">
    <property type="entry name" value="N-terminal domain of the delta subunit of the F1F0-ATP synthase"/>
    <property type="match status" value="3"/>
</dbReference>
<dbReference type="GO" id="GO:0005743">
    <property type="term" value="C:mitochondrial inner membrane"/>
    <property type="evidence" value="ECO:0007669"/>
    <property type="project" value="UniProtKB-SubCell"/>
</dbReference>
<evidence type="ECO:0000313" key="12">
    <source>
        <dbReference type="EMBL" id="RCN50341.1"/>
    </source>
</evidence>
<dbReference type="PANTHER" id="PTHR11910">
    <property type="entry name" value="ATP SYNTHASE DELTA CHAIN"/>
    <property type="match status" value="1"/>
</dbReference>
<keyword evidence="3" id="KW-0813">Transport</keyword>
<dbReference type="InterPro" id="IPR000711">
    <property type="entry name" value="ATPase_OSCP/dsu"/>
</dbReference>
<dbReference type="Pfam" id="PF00213">
    <property type="entry name" value="OSCP"/>
    <property type="match status" value="3"/>
</dbReference>
<organism evidence="12 13">
    <name type="scientific">Ancylostoma caninum</name>
    <name type="common">Dog hookworm</name>
    <dbReference type="NCBI Taxonomy" id="29170"/>
    <lineage>
        <taxon>Eukaryota</taxon>
        <taxon>Metazoa</taxon>
        <taxon>Ecdysozoa</taxon>
        <taxon>Nematoda</taxon>
        <taxon>Chromadorea</taxon>
        <taxon>Rhabditida</taxon>
        <taxon>Rhabditina</taxon>
        <taxon>Rhabditomorpha</taxon>
        <taxon>Strongyloidea</taxon>
        <taxon>Ancylostomatidae</taxon>
        <taxon>Ancylostomatinae</taxon>
        <taxon>Ancylostoma</taxon>
    </lineage>
</organism>
<dbReference type="NCBIfam" id="TIGR01145">
    <property type="entry name" value="ATP_synt_delta"/>
    <property type="match status" value="1"/>
</dbReference>
<keyword evidence="10" id="KW-0066">ATP synthesis</keyword>
<evidence type="ECO:0000256" key="6">
    <source>
        <dbReference type="ARBA" id="ARBA00022946"/>
    </source>
</evidence>
<gene>
    <name evidence="12" type="ORF">ANCCAN_03563</name>
</gene>
<accession>A0A368H149</accession>
<dbReference type="GO" id="GO:0046933">
    <property type="term" value="F:proton-transporting ATP synthase activity, rotational mechanism"/>
    <property type="evidence" value="ECO:0007669"/>
    <property type="project" value="InterPro"/>
</dbReference>
<evidence type="ECO:0000256" key="2">
    <source>
        <dbReference type="ARBA" id="ARBA00007046"/>
    </source>
</evidence>
<evidence type="ECO:0000256" key="4">
    <source>
        <dbReference type="ARBA" id="ARBA00022781"/>
    </source>
</evidence>
<dbReference type="Proteomes" id="UP000252519">
    <property type="component" value="Unassembled WGS sequence"/>
</dbReference>
<evidence type="ECO:0000256" key="1">
    <source>
        <dbReference type="ARBA" id="ARBA00004273"/>
    </source>
</evidence>
<comment type="caution">
    <text evidence="12">The sequence shown here is derived from an EMBL/GenBank/DDBJ whole genome shotgun (WGS) entry which is preliminary data.</text>
</comment>
<keyword evidence="6" id="KW-0809">Transit peptide</keyword>
<keyword evidence="5" id="KW-0999">Mitochondrion inner membrane</keyword>
<keyword evidence="9" id="KW-0472">Membrane</keyword>
<dbReference type="Gene3D" id="1.10.520.20">
    <property type="entry name" value="N-terminal domain of the delta subunit of the F1F0-ATP synthase"/>
    <property type="match status" value="2"/>
</dbReference>
<comment type="subcellular location">
    <subcellularLocation>
        <location evidence="1">Mitochondrion inner membrane</location>
    </subcellularLocation>
</comment>
<evidence type="ECO:0000313" key="13">
    <source>
        <dbReference type="Proteomes" id="UP000252519"/>
    </source>
</evidence>
<dbReference type="PRINTS" id="PR00125">
    <property type="entry name" value="ATPASEDELTA"/>
</dbReference>
<evidence type="ECO:0000256" key="3">
    <source>
        <dbReference type="ARBA" id="ARBA00022448"/>
    </source>
</evidence>